<dbReference type="Proteomes" id="UP000501253">
    <property type="component" value="Chromosome"/>
</dbReference>
<sequence>MKTLDLFESSSHLVEDWALIGKLALAAQVEILPTIDLDFLVSFKDFEGLRRLLASLNFEIAVVELPEGKKLLRFWEKKDLVPVDLVEAKYPWEKDILQEALVLEVFGQKVKVARKEDILVLKLAHYRSFKDQTDLEILLRDPSLDHERVEHLARKAGVEEKWKRLKMQGSL</sequence>
<dbReference type="AlphaFoldDB" id="A0A6H1WRM7"/>
<dbReference type="Gene3D" id="3.30.460.40">
    <property type="match status" value="1"/>
</dbReference>
<organism evidence="1 2">
    <name type="scientific">Thermosulfurimonas marina</name>
    <dbReference type="NCBI Taxonomy" id="2047767"/>
    <lineage>
        <taxon>Bacteria</taxon>
        <taxon>Pseudomonadati</taxon>
        <taxon>Thermodesulfobacteriota</taxon>
        <taxon>Thermodesulfobacteria</taxon>
        <taxon>Thermodesulfobacteriales</taxon>
        <taxon>Thermodesulfobacteriaceae</taxon>
        <taxon>Thermosulfurimonas</taxon>
    </lineage>
</organism>
<dbReference type="InterPro" id="IPR043519">
    <property type="entry name" value="NT_sf"/>
</dbReference>
<dbReference type="RefSeq" id="WP_168719230.1">
    <property type="nucleotide sequence ID" value="NZ_CP042909.1"/>
</dbReference>
<accession>A0A6H1WRM7</accession>
<evidence type="ECO:0008006" key="3">
    <source>
        <dbReference type="Google" id="ProtNLM"/>
    </source>
</evidence>
<gene>
    <name evidence="1" type="ORF">FVE67_03260</name>
</gene>
<dbReference type="EMBL" id="CP042909">
    <property type="protein sequence ID" value="QJA05875.1"/>
    <property type="molecule type" value="Genomic_DNA"/>
</dbReference>
<name>A0A6H1WRM7_9BACT</name>
<keyword evidence="2" id="KW-1185">Reference proteome</keyword>
<dbReference type="SUPFAM" id="SSF81301">
    <property type="entry name" value="Nucleotidyltransferase"/>
    <property type="match status" value="1"/>
</dbReference>
<evidence type="ECO:0000313" key="2">
    <source>
        <dbReference type="Proteomes" id="UP000501253"/>
    </source>
</evidence>
<proteinExistence type="predicted"/>
<dbReference type="KEGG" id="tmai:FVE67_03260"/>
<reference evidence="1 2" key="1">
    <citation type="submission" date="2019-08" db="EMBL/GenBank/DDBJ databases">
        <title>Complete genome sequence of Thermosulfurimonas marina SU872T, an anaerobic thermophilic chemolithoautotrophic bacterium isolated from a shallow marine hydrothermal vent.</title>
        <authorList>
            <person name="Allioux M."/>
            <person name="Jebbar M."/>
            <person name="Slobodkina G."/>
            <person name="Slobodkin A."/>
            <person name="Moalic Y."/>
            <person name="Frolova A."/>
            <person name="Shao Z."/>
            <person name="Alain K."/>
        </authorList>
    </citation>
    <scope>NUCLEOTIDE SEQUENCE [LARGE SCALE GENOMIC DNA]</scope>
    <source>
        <strain evidence="1 2">SU872</strain>
    </source>
</reference>
<protein>
    <recommendedName>
        <fullName evidence="3">Nucleotidyltransferase family protein</fullName>
    </recommendedName>
</protein>
<evidence type="ECO:0000313" key="1">
    <source>
        <dbReference type="EMBL" id="QJA05875.1"/>
    </source>
</evidence>